<name>A0A1Q8Q6M3_9BACI</name>
<dbReference type="RefSeq" id="WP_075398019.1">
    <property type="nucleotide sequence ID" value="NZ_MSDU01000012.1"/>
</dbReference>
<dbReference type="STRING" id="1714264.BTO30_07025"/>
<dbReference type="Proteomes" id="UP000185568">
    <property type="component" value="Unassembled WGS sequence"/>
</dbReference>
<dbReference type="EMBL" id="MSDU01000012">
    <property type="protein sequence ID" value="OLN22941.1"/>
    <property type="molecule type" value="Genomic_DNA"/>
</dbReference>
<comment type="caution">
    <text evidence="1">The sequence shown here is derived from an EMBL/GenBank/DDBJ whole genome shotgun (WGS) entry which is preliminary data.</text>
</comment>
<accession>A0A1Q8Q6M3</accession>
<organism evidence="1 2">
    <name type="scientific">Domibacillus antri</name>
    <dbReference type="NCBI Taxonomy" id="1714264"/>
    <lineage>
        <taxon>Bacteria</taxon>
        <taxon>Bacillati</taxon>
        <taxon>Bacillota</taxon>
        <taxon>Bacilli</taxon>
        <taxon>Bacillales</taxon>
        <taxon>Bacillaceae</taxon>
        <taxon>Domibacillus</taxon>
    </lineage>
</organism>
<evidence type="ECO:0000313" key="1">
    <source>
        <dbReference type="EMBL" id="OLN22941.1"/>
    </source>
</evidence>
<evidence type="ECO:0000313" key="2">
    <source>
        <dbReference type="Proteomes" id="UP000185568"/>
    </source>
</evidence>
<reference evidence="1 2" key="1">
    <citation type="submission" date="2016-12" db="EMBL/GenBank/DDBJ databases">
        <title>Domibacillus antri genome sequencing.</title>
        <authorList>
            <person name="Verma A."/>
            <person name="Krishnamurthi S."/>
        </authorList>
    </citation>
    <scope>NUCLEOTIDE SEQUENCE [LARGE SCALE GENOMIC DNA]</scope>
    <source>
        <strain evidence="1 2">XD80</strain>
    </source>
</reference>
<gene>
    <name evidence="1" type="ORF">BTO30_07025</name>
</gene>
<keyword evidence="2" id="KW-1185">Reference proteome</keyword>
<dbReference type="AlphaFoldDB" id="A0A1Q8Q6M3"/>
<dbReference type="OrthoDB" id="3034312at2"/>
<sequence>MEKKFSEVKRIDDIETFLHLLEGDQLPLVEGSISLFHYSNGQGVKSIVESGEIWLSKSGFLNDKLEIKYTLELVLSIIEEFLTEEPVIEERLFHDWFKQMIDLHLFSFEVFTLSFSKNGDSNVLWSNYANNDGYNIEFKYPEIAKILLENLRTAHPNRKFAVYPYFVVYNKGRQIELLKREIINLFKLFYHDYYNREGHFRFQNAKRIFANLVCYSTFFKDDSFHQEEEFRIAVFNSEKNEKPLYHCRLSNGVFIPYIGIPISNERTRIPIQGITVGPKNRLDIAEEGLKHFLELNGLTGVSISKSKIPYRY</sequence>
<dbReference type="Pfam" id="PF11185">
    <property type="entry name" value="DUF2971"/>
    <property type="match status" value="1"/>
</dbReference>
<protein>
    <recommendedName>
        <fullName evidence="3">DUF2971 domain-containing protein</fullName>
    </recommendedName>
</protein>
<dbReference type="InterPro" id="IPR021352">
    <property type="entry name" value="DUF2971"/>
</dbReference>
<proteinExistence type="predicted"/>
<evidence type="ECO:0008006" key="3">
    <source>
        <dbReference type="Google" id="ProtNLM"/>
    </source>
</evidence>